<protein>
    <submittedName>
        <fullName evidence="1">Uncharacterized protein</fullName>
    </submittedName>
</protein>
<accession>A0ABN3UX69</accession>
<name>A0ABN3UX69_9MICO</name>
<evidence type="ECO:0000313" key="1">
    <source>
        <dbReference type="EMBL" id="GAA2739613.1"/>
    </source>
</evidence>
<evidence type="ECO:0000313" key="2">
    <source>
        <dbReference type="Proteomes" id="UP001501326"/>
    </source>
</evidence>
<comment type="caution">
    <text evidence="1">The sequence shown here is derived from an EMBL/GenBank/DDBJ whole genome shotgun (WGS) entry which is preliminary data.</text>
</comment>
<organism evidence="1 2">
    <name type="scientific">Pedococcus aerophilus</name>
    <dbReference type="NCBI Taxonomy" id="436356"/>
    <lineage>
        <taxon>Bacteria</taxon>
        <taxon>Bacillati</taxon>
        <taxon>Actinomycetota</taxon>
        <taxon>Actinomycetes</taxon>
        <taxon>Micrococcales</taxon>
        <taxon>Intrasporangiaceae</taxon>
        <taxon>Pedococcus</taxon>
    </lineage>
</organism>
<sequence length="513" mass="52927">MIHGMGDPWLMGRSVEDARAGYVVVGSSGVLAPIGAALRSAGHPAAGISRGSRLEQGDWDERVALDARDPDAVASWLATRDLLPRTVIAYAPATSPEAFARLADGCEVAVLVVPSAWSDPGGSDALAASWQLADDVRVLRLGWTGGPGSARWHTAEEISAAALALALDPASEEMLGRVRPWDERPGAPVIREEPWPSVTGGVGFAQGVYGDQGNLELVAADAAGDGIWVGWWNADDEDHRAGAVPGSWSGAKRFADGHGYVQVSITQAVAGPSFLEVLALSPTGDLDRHVWTPTDGFTRHGTLLHDVVAAAPLVVDGQGDHWVVASTTDGPVVLHGRPDAAYPVLELEPVQTGVAALALLPRTAWVVGATWHTDHLDLLAVDAGNGKASGVALWCCGATDAAATLRVDGDVTTGSIAAQGNSLAVAVCAAGRAVLVLLAGPPAPTDLGPAENATVTPVQVGPDRAPEWHVVTTHGTTATHHRHRADGAAVTVPQPVAARAWATPDTSSLHGHL</sequence>
<gene>
    <name evidence="1" type="ORF">GCM10009867_36390</name>
</gene>
<reference evidence="1 2" key="1">
    <citation type="journal article" date="2019" name="Int. J. Syst. Evol. Microbiol.">
        <title>The Global Catalogue of Microorganisms (GCM) 10K type strain sequencing project: providing services to taxonomists for standard genome sequencing and annotation.</title>
        <authorList>
            <consortium name="The Broad Institute Genomics Platform"/>
            <consortium name="The Broad Institute Genome Sequencing Center for Infectious Disease"/>
            <person name="Wu L."/>
            <person name="Ma J."/>
        </authorList>
    </citation>
    <scope>NUCLEOTIDE SEQUENCE [LARGE SCALE GENOMIC DNA]</scope>
    <source>
        <strain evidence="1 2">JCM 16378</strain>
    </source>
</reference>
<dbReference type="EMBL" id="BAAARN010000005">
    <property type="protein sequence ID" value="GAA2739613.1"/>
    <property type="molecule type" value="Genomic_DNA"/>
</dbReference>
<dbReference type="Proteomes" id="UP001501326">
    <property type="component" value="Unassembled WGS sequence"/>
</dbReference>
<proteinExistence type="predicted"/>
<keyword evidence="2" id="KW-1185">Reference proteome</keyword>